<feature type="domain" description="YknX-like beta-barrel" evidence="6">
    <location>
        <begin position="266"/>
        <end position="336"/>
    </location>
</feature>
<evidence type="ECO:0000313" key="8">
    <source>
        <dbReference type="Proteomes" id="UP000184041"/>
    </source>
</evidence>
<evidence type="ECO:0000256" key="4">
    <source>
        <dbReference type="SAM" id="MobiDB-lite"/>
    </source>
</evidence>
<feature type="coiled-coil region" evidence="3">
    <location>
        <begin position="100"/>
        <end position="216"/>
    </location>
</feature>
<dbReference type="RefSeq" id="WP_073061546.1">
    <property type="nucleotide sequence ID" value="NZ_FQUS01000006.1"/>
</dbReference>
<feature type="transmembrane region" description="Helical" evidence="5">
    <location>
        <begin position="9"/>
        <end position="26"/>
    </location>
</feature>
<dbReference type="PANTHER" id="PTHR32347:SF23">
    <property type="entry name" value="BLL5650 PROTEIN"/>
    <property type="match status" value="1"/>
</dbReference>
<dbReference type="PANTHER" id="PTHR32347">
    <property type="entry name" value="EFFLUX SYSTEM COMPONENT YKNX-RELATED"/>
    <property type="match status" value="1"/>
</dbReference>
<dbReference type="AlphaFoldDB" id="A0A1M4ZRD5"/>
<dbReference type="STRING" id="1194090.SAMN05443144_106112"/>
<evidence type="ECO:0000259" key="6">
    <source>
        <dbReference type="Pfam" id="PF25990"/>
    </source>
</evidence>
<evidence type="ECO:0000256" key="5">
    <source>
        <dbReference type="SAM" id="Phobius"/>
    </source>
</evidence>
<organism evidence="7 8">
    <name type="scientific">Fodinibius roseus</name>
    <dbReference type="NCBI Taxonomy" id="1194090"/>
    <lineage>
        <taxon>Bacteria</taxon>
        <taxon>Pseudomonadati</taxon>
        <taxon>Balneolota</taxon>
        <taxon>Balneolia</taxon>
        <taxon>Balneolales</taxon>
        <taxon>Balneolaceae</taxon>
        <taxon>Fodinibius</taxon>
    </lineage>
</organism>
<comment type="subcellular location">
    <subcellularLocation>
        <location evidence="1">Cell envelope</location>
    </subcellularLocation>
</comment>
<evidence type="ECO:0000256" key="2">
    <source>
        <dbReference type="ARBA" id="ARBA00023054"/>
    </source>
</evidence>
<dbReference type="Proteomes" id="UP000184041">
    <property type="component" value="Unassembled WGS sequence"/>
</dbReference>
<dbReference type="GO" id="GO:0030313">
    <property type="term" value="C:cell envelope"/>
    <property type="evidence" value="ECO:0007669"/>
    <property type="project" value="UniProtKB-SubCell"/>
</dbReference>
<keyword evidence="5" id="KW-0472">Membrane</keyword>
<dbReference type="InterPro" id="IPR050465">
    <property type="entry name" value="UPF0194_transport"/>
</dbReference>
<dbReference type="InterPro" id="IPR058636">
    <property type="entry name" value="Beta-barrel_YknX"/>
</dbReference>
<evidence type="ECO:0000313" key="7">
    <source>
        <dbReference type="EMBL" id="SHF20640.1"/>
    </source>
</evidence>
<accession>A0A1M4ZRD5</accession>
<dbReference type="EMBL" id="FQUS01000006">
    <property type="protein sequence ID" value="SHF20640.1"/>
    <property type="molecule type" value="Genomic_DNA"/>
</dbReference>
<evidence type="ECO:0000256" key="3">
    <source>
        <dbReference type="SAM" id="Coils"/>
    </source>
</evidence>
<feature type="compositionally biased region" description="Basic and acidic residues" evidence="4">
    <location>
        <begin position="430"/>
        <end position="441"/>
    </location>
</feature>
<name>A0A1M4ZRD5_9BACT</name>
<proteinExistence type="predicted"/>
<dbReference type="Pfam" id="PF25990">
    <property type="entry name" value="Beta-barrel_YknX"/>
    <property type="match status" value="1"/>
</dbReference>
<gene>
    <name evidence="7" type="ORF">SAMN05443144_106112</name>
</gene>
<evidence type="ECO:0000256" key="1">
    <source>
        <dbReference type="ARBA" id="ARBA00004196"/>
    </source>
</evidence>
<feature type="compositionally biased region" description="Polar residues" evidence="4">
    <location>
        <begin position="458"/>
        <end position="468"/>
    </location>
</feature>
<reference evidence="7 8" key="1">
    <citation type="submission" date="2016-11" db="EMBL/GenBank/DDBJ databases">
        <authorList>
            <person name="Jaros S."/>
            <person name="Januszkiewicz K."/>
            <person name="Wedrychowicz H."/>
        </authorList>
    </citation>
    <scope>NUCLEOTIDE SEQUENCE [LARGE SCALE GENOMIC DNA]</scope>
    <source>
        <strain evidence="7 8">DSM 21986</strain>
    </source>
</reference>
<protein>
    <submittedName>
        <fullName evidence="7">Multidrug efflux pump subunit AcrA (Membrane-fusion protein)</fullName>
    </submittedName>
</protein>
<keyword evidence="5" id="KW-1133">Transmembrane helix</keyword>
<keyword evidence="8" id="KW-1185">Reference proteome</keyword>
<keyword evidence="5" id="KW-0812">Transmembrane</keyword>
<dbReference type="Gene3D" id="2.40.30.170">
    <property type="match status" value="1"/>
</dbReference>
<dbReference type="OrthoDB" id="1522431at2"/>
<keyword evidence="2 3" id="KW-0175">Coiled coil</keyword>
<sequence length="468" mass="52764">MAFLKNKKYLYLSGAIALLFIFWFAFGSESSEAPAIYTAPERGTFEVNVTTTGELQAKNSTSIRGPEGIREFRIYSVPIQRLIPEGTVVEKGDFVAELDRSEISSNLQDAQLELEEAESQYESAQLDSTLNLSQARDNLINLEYAVEEAQIAVEQSQYESPAVQRQVQIEYERAQRELSQARKNYKTQVRQAEVNLREIETDLKQEQREVQRIREVMEKFTIYAPENGMVIYKRNRDGTKVTEGSSISAWDPVVAELPDFSVMNSETYVNEVDIQNIRSGQRADIGLDAMPEKQLTGRVTSVANIGEQRPNSDSKVFRVTIEINEADTTLRPAMTTSNTINVSKLQDVLYVPLETIHTVDSLNFVFKRDGLNVTMQQVVLGLMNDNDVVIREGISLDDELFLSTPADTSGIPKTYLPAEVREQYDEEELKSDPLEDTKELTPDEENPETEERPIEQSGPDSSAGRSSQ</sequence>
<feature type="region of interest" description="Disordered" evidence="4">
    <location>
        <begin position="419"/>
        <end position="468"/>
    </location>
</feature>